<name>A0A371DS83_9APHY</name>
<accession>A0A371DS83</accession>
<feature type="compositionally biased region" description="Polar residues" evidence="1">
    <location>
        <begin position="299"/>
        <end position="310"/>
    </location>
</feature>
<feature type="region of interest" description="Disordered" evidence="1">
    <location>
        <begin position="60"/>
        <end position="96"/>
    </location>
</feature>
<keyword evidence="2" id="KW-0812">Transmembrane</keyword>
<proteinExistence type="predicted"/>
<evidence type="ECO:0000313" key="4">
    <source>
        <dbReference type="Proteomes" id="UP000256964"/>
    </source>
</evidence>
<feature type="compositionally biased region" description="Polar residues" evidence="1">
    <location>
        <begin position="208"/>
        <end position="228"/>
    </location>
</feature>
<keyword evidence="2" id="KW-1133">Transmembrane helix</keyword>
<evidence type="ECO:0000313" key="3">
    <source>
        <dbReference type="EMBL" id="RDX55364.1"/>
    </source>
</evidence>
<dbReference type="OrthoDB" id="3246206at2759"/>
<feature type="compositionally biased region" description="Polar residues" evidence="1">
    <location>
        <begin position="162"/>
        <end position="172"/>
    </location>
</feature>
<keyword evidence="2" id="KW-0472">Membrane</keyword>
<feature type="region of interest" description="Disordered" evidence="1">
    <location>
        <begin position="278"/>
        <end position="368"/>
    </location>
</feature>
<organism evidence="3 4">
    <name type="scientific">Lentinus brumalis</name>
    <dbReference type="NCBI Taxonomy" id="2498619"/>
    <lineage>
        <taxon>Eukaryota</taxon>
        <taxon>Fungi</taxon>
        <taxon>Dikarya</taxon>
        <taxon>Basidiomycota</taxon>
        <taxon>Agaricomycotina</taxon>
        <taxon>Agaricomycetes</taxon>
        <taxon>Polyporales</taxon>
        <taxon>Polyporaceae</taxon>
        <taxon>Lentinus</taxon>
    </lineage>
</organism>
<gene>
    <name evidence="3" type="ORF">OH76DRAFT_1452395</name>
</gene>
<protein>
    <submittedName>
        <fullName evidence="3">Uncharacterized protein</fullName>
    </submittedName>
</protein>
<feature type="region of interest" description="Disordered" evidence="1">
    <location>
        <begin position="108"/>
        <end position="241"/>
    </location>
</feature>
<feature type="transmembrane region" description="Helical" evidence="2">
    <location>
        <begin position="6"/>
        <end position="24"/>
    </location>
</feature>
<dbReference type="AlphaFoldDB" id="A0A371DS83"/>
<evidence type="ECO:0000256" key="1">
    <source>
        <dbReference type="SAM" id="MobiDB-lite"/>
    </source>
</evidence>
<feature type="compositionally biased region" description="Polar residues" evidence="1">
    <location>
        <begin position="349"/>
        <end position="358"/>
    </location>
</feature>
<sequence>MPGPAVYAGAVLGVVAVFAVGYAFHEYELILVYPQFVYEPHIAPKVEAWAENFIERRQQRRRQRQGPVAAQAVQEHGDENRIRRSTSSDADRGGDGTSIELAQLAASERDAWRDNPSAAGLRHRNPGAGLDESDVFIPHPVMEPTHVLFNTSEPPSPGGHSIRTSAPPSLDNSPAHPTVILEQPANYSPSPSSRIMSPRLPTPMSLYSEPSSPSMTPATTRSPLSSRRPTPDLSASLASPSAFHTPLGGSVLYDHDRVLNDPLSQSIPTSRIQSPFSDIHSVDARSSPEHISAARSPFGSPQIQSPSIGSDLTLDSDDEFDIMSPRSGIFSPASRASHVDDDPFDVVSQHGSEASWSSVDGRHSPVDF</sequence>
<reference evidence="3 4" key="1">
    <citation type="journal article" date="2018" name="Biotechnol. Biofuels">
        <title>Integrative visual omics of the white-rot fungus Polyporus brumalis exposes the biotechnological potential of its oxidative enzymes for delignifying raw plant biomass.</title>
        <authorList>
            <person name="Miyauchi S."/>
            <person name="Rancon A."/>
            <person name="Drula E."/>
            <person name="Hage H."/>
            <person name="Chaduli D."/>
            <person name="Favel A."/>
            <person name="Grisel S."/>
            <person name="Henrissat B."/>
            <person name="Herpoel-Gimbert I."/>
            <person name="Ruiz-Duenas F.J."/>
            <person name="Chevret D."/>
            <person name="Hainaut M."/>
            <person name="Lin J."/>
            <person name="Wang M."/>
            <person name="Pangilinan J."/>
            <person name="Lipzen A."/>
            <person name="Lesage-Meessen L."/>
            <person name="Navarro D."/>
            <person name="Riley R."/>
            <person name="Grigoriev I.V."/>
            <person name="Zhou S."/>
            <person name="Raouche S."/>
            <person name="Rosso M.N."/>
        </authorList>
    </citation>
    <scope>NUCLEOTIDE SEQUENCE [LARGE SCALE GENOMIC DNA]</scope>
    <source>
        <strain evidence="3 4">BRFM 1820</strain>
    </source>
</reference>
<feature type="compositionally biased region" description="Low complexity" evidence="1">
    <location>
        <begin position="188"/>
        <end position="199"/>
    </location>
</feature>
<keyword evidence="4" id="KW-1185">Reference proteome</keyword>
<dbReference type="Proteomes" id="UP000256964">
    <property type="component" value="Unassembled WGS sequence"/>
</dbReference>
<evidence type="ECO:0000256" key="2">
    <source>
        <dbReference type="SAM" id="Phobius"/>
    </source>
</evidence>
<dbReference type="EMBL" id="KZ857382">
    <property type="protein sequence ID" value="RDX55364.1"/>
    <property type="molecule type" value="Genomic_DNA"/>
</dbReference>